<dbReference type="SUPFAM" id="SSF52091">
    <property type="entry name" value="SpoIIaa-like"/>
    <property type="match status" value="1"/>
</dbReference>
<evidence type="ECO:0000256" key="3">
    <source>
        <dbReference type="ARBA" id="ARBA00022989"/>
    </source>
</evidence>
<reference evidence="9" key="1">
    <citation type="submission" date="2020-06" db="EMBL/GenBank/DDBJ databases">
        <title>Draft genome of Bugula neritina, a colonial animal packing powerful symbionts and potential medicines.</title>
        <authorList>
            <person name="Rayko M."/>
        </authorList>
    </citation>
    <scope>NUCLEOTIDE SEQUENCE [LARGE SCALE GENOMIC DNA]</scope>
    <source>
        <strain evidence="9">Kwan_BN1</strain>
    </source>
</reference>
<evidence type="ECO:0000259" key="8">
    <source>
        <dbReference type="Pfam" id="PF01740"/>
    </source>
</evidence>
<keyword evidence="10" id="KW-1185">Reference proteome</keyword>
<feature type="region of interest" description="Disordered" evidence="5">
    <location>
        <begin position="1"/>
        <end position="43"/>
    </location>
</feature>
<organism evidence="9 10">
    <name type="scientific">Bugula neritina</name>
    <name type="common">Brown bryozoan</name>
    <name type="synonym">Sertularia neritina</name>
    <dbReference type="NCBI Taxonomy" id="10212"/>
    <lineage>
        <taxon>Eukaryota</taxon>
        <taxon>Metazoa</taxon>
        <taxon>Spiralia</taxon>
        <taxon>Lophotrochozoa</taxon>
        <taxon>Bryozoa</taxon>
        <taxon>Gymnolaemata</taxon>
        <taxon>Cheilostomatida</taxon>
        <taxon>Flustrina</taxon>
        <taxon>Buguloidea</taxon>
        <taxon>Bugulidae</taxon>
        <taxon>Bugula</taxon>
    </lineage>
</organism>
<dbReference type="Gene3D" id="3.30.750.24">
    <property type="entry name" value="STAS domain"/>
    <property type="match status" value="1"/>
</dbReference>
<accession>A0A7J7KQC6</accession>
<dbReference type="InterPro" id="IPR018045">
    <property type="entry name" value="S04_transporter_CS"/>
</dbReference>
<feature type="transmembrane region" description="Helical" evidence="6">
    <location>
        <begin position="188"/>
        <end position="208"/>
    </location>
</feature>
<dbReference type="OrthoDB" id="288203at2759"/>
<feature type="transmembrane region" description="Helical" evidence="6">
    <location>
        <begin position="486"/>
        <end position="503"/>
    </location>
</feature>
<dbReference type="Proteomes" id="UP000593567">
    <property type="component" value="Unassembled WGS sequence"/>
</dbReference>
<dbReference type="InterPro" id="IPR001902">
    <property type="entry name" value="SLC26A/SulP_fam"/>
</dbReference>
<evidence type="ECO:0000259" key="7">
    <source>
        <dbReference type="Pfam" id="PF00916"/>
    </source>
</evidence>
<name>A0A7J7KQC6_BUGNE</name>
<sequence>MKGIKQEDYDDRSRLLSSNQPSTSYQATQRGLGSADYSDLSSSTLTRTENMRCNNESTEKCMASCKDQLCGPANPVTRYCQNFFTVDNAKRKFPFVKWAPQYRLKHFVGDLVAGLTVGLTVIPQGMAYAQIAELPAQYGLYSAFVGGFIYCLFGTSKDITMGPTAIMSLLVAEFASEKAPTHEDAPTYAIALTLICGLLQMAMGLLNLGFVVQFISFPVISGFTSSAAILIAFSQVKKWLGLNDVPRAFIPQVKATFSKIPETNLWDMTMGLVCIVILVCMKKLKEYVDPKLKMELPKFKKIVYKFAWLLCTARNAVVVIVCAGFASILVDIYGFKVGGNSFLTLTGNVRSGIPSPSPPTFYIHHFNNDTQTSITKGPGDIFSDIGEGFVVVTLIGLLESIAIAKTFARRNEYKIDANQELIAMGISNSISSFFHSYPITGSFSRTAINSQSGARTPANGIWTGLTVLLAIAVLTPYFYYIPQATLAAVIICAVIPMVEYEVIPKLFKVKKADLFPLFITFIVCLLVNIEFGIISGVGFSLLMLVYPMSRPELTIRHEKSLDVEALPNDETINSPREVVIIEPNQGLKFPGIEYIKDKVMKHGVYEEPAKAIILNAQHFAGCDYTTVQGITQVSEYFNKHNLQFIIVCPSDEVRLILDKAEIKGLQFSDSVEEGMRVAFAGGQDLSSHTRNVNSGKLNEAFTVEINSSDDNASSSSVTESDQQV</sequence>
<feature type="transmembrane region" description="Helical" evidence="6">
    <location>
        <begin position="515"/>
        <end position="546"/>
    </location>
</feature>
<feature type="domain" description="STAS" evidence="8">
    <location>
        <begin position="576"/>
        <end position="672"/>
    </location>
</feature>
<keyword evidence="3 6" id="KW-1133">Transmembrane helix</keyword>
<evidence type="ECO:0000256" key="4">
    <source>
        <dbReference type="ARBA" id="ARBA00023136"/>
    </source>
</evidence>
<dbReference type="GO" id="GO:0016020">
    <property type="term" value="C:membrane"/>
    <property type="evidence" value="ECO:0007669"/>
    <property type="project" value="UniProtKB-SubCell"/>
</dbReference>
<dbReference type="NCBIfam" id="TIGR00815">
    <property type="entry name" value="sulP"/>
    <property type="match status" value="1"/>
</dbReference>
<comment type="caution">
    <text evidence="9">The sequence shown here is derived from an EMBL/GenBank/DDBJ whole genome shotgun (WGS) entry which is preliminary data.</text>
</comment>
<feature type="transmembrane region" description="Helical" evidence="6">
    <location>
        <begin position="460"/>
        <end position="479"/>
    </location>
</feature>
<dbReference type="PANTHER" id="PTHR11814">
    <property type="entry name" value="SULFATE TRANSPORTER"/>
    <property type="match status" value="1"/>
</dbReference>
<feature type="transmembrane region" description="Helical" evidence="6">
    <location>
        <begin position="215"/>
        <end position="236"/>
    </location>
</feature>
<protein>
    <recommendedName>
        <fullName evidence="11">SLC26A11</fullName>
    </recommendedName>
</protein>
<dbReference type="AlphaFoldDB" id="A0A7J7KQC6"/>
<dbReference type="GO" id="GO:0008271">
    <property type="term" value="F:secondary active sulfate transmembrane transporter activity"/>
    <property type="evidence" value="ECO:0007669"/>
    <property type="project" value="InterPro"/>
</dbReference>
<evidence type="ECO:0000256" key="6">
    <source>
        <dbReference type="SAM" id="Phobius"/>
    </source>
</evidence>
<evidence type="ECO:0008006" key="11">
    <source>
        <dbReference type="Google" id="ProtNLM"/>
    </source>
</evidence>
<proteinExistence type="predicted"/>
<feature type="domain" description="SLC26A/SulP transporter" evidence="7">
    <location>
        <begin position="107"/>
        <end position="520"/>
    </location>
</feature>
<dbReference type="InterPro" id="IPR002645">
    <property type="entry name" value="STAS_dom"/>
</dbReference>
<dbReference type="Pfam" id="PF01740">
    <property type="entry name" value="STAS"/>
    <property type="match status" value="1"/>
</dbReference>
<gene>
    <name evidence="9" type="ORF">EB796_001309</name>
</gene>
<keyword evidence="2 6" id="KW-0812">Transmembrane</keyword>
<evidence type="ECO:0000256" key="2">
    <source>
        <dbReference type="ARBA" id="ARBA00022692"/>
    </source>
</evidence>
<dbReference type="PROSITE" id="PS01130">
    <property type="entry name" value="SLC26A"/>
    <property type="match status" value="1"/>
</dbReference>
<evidence type="ECO:0000313" key="10">
    <source>
        <dbReference type="Proteomes" id="UP000593567"/>
    </source>
</evidence>
<feature type="compositionally biased region" description="Polar residues" evidence="5">
    <location>
        <begin position="15"/>
        <end position="31"/>
    </location>
</feature>
<keyword evidence="4 6" id="KW-0472">Membrane</keyword>
<dbReference type="EMBL" id="VXIV02000148">
    <property type="protein sequence ID" value="KAF6040386.1"/>
    <property type="molecule type" value="Genomic_DNA"/>
</dbReference>
<dbReference type="InterPro" id="IPR011547">
    <property type="entry name" value="SLC26A/SulP_dom"/>
</dbReference>
<comment type="subcellular location">
    <subcellularLocation>
        <location evidence="1">Membrane</location>
        <topology evidence="1">Multi-pass membrane protein</topology>
    </subcellularLocation>
</comment>
<feature type="transmembrane region" description="Helical" evidence="6">
    <location>
        <begin position="302"/>
        <end position="330"/>
    </location>
</feature>
<evidence type="ECO:0000256" key="5">
    <source>
        <dbReference type="SAM" id="MobiDB-lite"/>
    </source>
</evidence>
<feature type="transmembrane region" description="Helical" evidence="6">
    <location>
        <begin position="388"/>
        <end position="408"/>
    </location>
</feature>
<evidence type="ECO:0000256" key="1">
    <source>
        <dbReference type="ARBA" id="ARBA00004141"/>
    </source>
</evidence>
<dbReference type="Pfam" id="PF00916">
    <property type="entry name" value="Sulfate_transp"/>
    <property type="match status" value="1"/>
</dbReference>
<feature type="transmembrane region" description="Helical" evidence="6">
    <location>
        <begin position="135"/>
        <end position="153"/>
    </location>
</feature>
<dbReference type="CDD" id="cd07042">
    <property type="entry name" value="STAS_SulP_like_sulfate_transporter"/>
    <property type="match status" value="1"/>
</dbReference>
<feature type="transmembrane region" description="Helical" evidence="6">
    <location>
        <begin position="107"/>
        <end position="129"/>
    </location>
</feature>
<evidence type="ECO:0000313" key="9">
    <source>
        <dbReference type="EMBL" id="KAF6040386.1"/>
    </source>
</evidence>
<dbReference type="InterPro" id="IPR036513">
    <property type="entry name" value="STAS_dom_sf"/>
</dbReference>
<feature type="compositionally biased region" description="Basic and acidic residues" evidence="5">
    <location>
        <begin position="1"/>
        <end position="14"/>
    </location>
</feature>